<dbReference type="SFLD" id="SFLDS00019">
    <property type="entry name" value="Glutathione_Transferase_(cytos"/>
    <property type="match status" value="1"/>
</dbReference>
<dbReference type="InterPro" id="IPR010987">
    <property type="entry name" value="Glutathione-S-Trfase_C-like"/>
</dbReference>
<dbReference type="GO" id="GO:0006749">
    <property type="term" value="P:glutathione metabolic process"/>
    <property type="evidence" value="ECO:0007669"/>
    <property type="project" value="TreeGrafter"/>
</dbReference>
<dbReference type="SUPFAM" id="SSF52833">
    <property type="entry name" value="Thioredoxin-like"/>
    <property type="match status" value="1"/>
</dbReference>
<evidence type="ECO:0000256" key="1">
    <source>
        <dbReference type="ARBA" id="ARBA00011738"/>
    </source>
</evidence>
<proteinExistence type="predicted"/>
<gene>
    <name evidence="4" type="ORF">MNBD_ALPHA09-1288</name>
</gene>
<comment type="subunit">
    <text evidence="1">Homodimer.</text>
</comment>
<sequence>MAELYHFPLCPFSRRIRLALVEIGYEVERVEERPWDRRHEFLLLNPAGSVPVLVESSGQIVAGVQALGEYLDELAASRDARRLIPGQVHARAEVRRLVEWFDVKFHTEVTWPIVHEKIDKRFMPIDAGGGGPNMDAVRAGRHNVRHHLQYIAYLTEQRRWLAGEDLSHADLAAAAHLSCVDFVGDVPWDEAPGAKQWYARIKSRPSFRPLLADQMRGLTPPEAYVDLDF</sequence>
<keyword evidence="4" id="KW-0808">Transferase</keyword>
<dbReference type="SUPFAM" id="SSF47616">
    <property type="entry name" value="GST C-terminal domain-like"/>
    <property type="match status" value="1"/>
</dbReference>
<dbReference type="EMBL" id="UOEM01000085">
    <property type="protein sequence ID" value="VAW15437.1"/>
    <property type="molecule type" value="Genomic_DNA"/>
</dbReference>
<dbReference type="CDD" id="cd00299">
    <property type="entry name" value="GST_C_family"/>
    <property type="match status" value="1"/>
</dbReference>
<dbReference type="PANTHER" id="PTHR43969:SF9">
    <property type="entry name" value="GLUTATHIONE S TRANSFERASE D10, ISOFORM A-RELATED"/>
    <property type="match status" value="1"/>
</dbReference>
<accession>A0A3B0TPV8</accession>
<dbReference type="InterPro" id="IPR004045">
    <property type="entry name" value="Glutathione_S-Trfase_N"/>
</dbReference>
<dbReference type="Pfam" id="PF00043">
    <property type="entry name" value="GST_C"/>
    <property type="match status" value="1"/>
</dbReference>
<dbReference type="PROSITE" id="PS50405">
    <property type="entry name" value="GST_CTER"/>
    <property type="match status" value="1"/>
</dbReference>
<dbReference type="AlphaFoldDB" id="A0A3B0TPV8"/>
<feature type="domain" description="GST C-terminal" evidence="3">
    <location>
        <begin position="87"/>
        <end position="221"/>
    </location>
</feature>
<dbReference type="InterPro" id="IPR036249">
    <property type="entry name" value="Thioredoxin-like_sf"/>
</dbReference>
<evidence type="ECO:0000259" key="2">
    <source>
        <dbReference type="PROSITE" id="PS50404"/>
    </source>
</evidence>
<dbReference type="InterPro" id="IPR040079">
    <property type="entry name" value="Glutathione_S-Trfase"/>
</dbReference>
<dbReference type="InterPro" id="IPR036282">
    <property type="entry name" value="Glutathione-S-Trfase_C_sf"/>
</dbReference>
<feature type="domain" description="GST N-terminal" evidence="2">
    <location>
        <begin position="1"/>
        <end position="79"/>
    </location>
</feature>
<organism evidence="4">
    <name type="scientific">hydrothermal vent metagenome</name>
    <dbReference type="NCBI Taxonomy" id="652676"/>
    <lineage>
        <taxon>unclassified sequences</taxon>
        <taxon>metagenomes</taxon>
        <taxon>ecological metagenomes</taxon>
    </lineage>
</organism>
<evidence type="ECO:0000313" key="4">
    <source>
        <dbReference type="EMBL" id="VAW15437.1"/>
    </source>
</evidence>
<dbReference type="GO" id="GO:0004364">
    <property type="term" value="F:glutathione transferase activity"/>
    <property type="evidence" value="ECO:0007669"/>
    <property type="project" value="TreeGrafter"/>
</dbReference>
<dbReference type="SFLD" id="SFLDG00358">
    <property type="entry name" value="Main_(cytGST)"/>
    <property type="match status" value="1"/>
</dbReference>
<dbReference type="PROSITE" id="PS50404">
    <property type="entry name" value="GST_NTER"/>
    <property type="match status" value="1"/>
</dbReference>
<dbReference type="Pfam" id="PF13417">
    <property type="entry name" value="GST_N_3"/>
    <property type="match status" value="1"/>
</dbReference>
<dbReference type="Gene3D" id="1.20.1050.10">
    <property type="match status" value="1"/>
</dbReference>
<name>A0A3B0TPV8_9ZZZZ</name>
<protein>
    <submittedName>
        <fullName evidence="4">Glutathione S-transferase family protein</fullName>
    </submittedName>
</protein>
<dbReference type="PANTHER" id="PTHR43969">
    <property type="entry name" value="GLUTATHIONE S TRANSFERASE D10, ISOFORM A-RELATED"/>
    <property type="match status" value="1"/>
</dbReference>
<dbReference type="Gene3D" id="3.40.30.10">
    <property type="entry name" value="Glutaredoxin"/>
    <property type="match status" value="1"/>
</dbReference>
<reference evidence="4" key="1">
    <citation type="submission" date="2018-06" db="EMBL/GenBank/DDBJ databases">
        <authorList>
            <person name="Zhirakovskaya E."/>
        </authorList>
    </citation>
    <scope>NUCLEOTIDE SEQUENCE</scope>
</reference>
<dbReference type="InterPro" id="IPR004046">
    <property type="entry name" value="GST_C"/>
</dbReference>
<evidence type="ECO:0000259" key="3">
    <source>
        <dbReference type="PROSITE" id="PS50405"/>
    </source>
</evidence>
<dbReference type="CDD" id="cd00570">
    <property type="entry name" value="GST_N_family"/>
    <property type="match status" value="1"/>
</dbReference>